<dbReference type="CDD" id="cd06261">
    <property type="entry name" value="TM_PBP2"/>
    <property type="match status" value="1"/>
</dbReference>
<keyword evidence="11" id="KW-0129">CBS domain</keyword>
<comment type="similarity">
    <text evidence="12">Belongs to the binding-protein-dependent transport system permease family.</text>
</comment>
<dbReference type="SUPFAM" id="SSF54631">
    <property type="entry name" value="CBS-domain pair"/>
    <property type="match status" value="1"/>
</dbReference>
<evidence type="ECO:0000259" key="16">
    <source>
        <dbReference type="PROSITE" id="PS51371"/>
    </source>
</evidence>
<evidence type="ECO:0000256" key="5">
    <source>
        <dbReference type="ARBA" id="ARBA00022692"/>
    </source>
</evidence>
<dbReference type="CDD" id="cd09831">
    <property type="entry name" value="CBS_pair_ABC_Gly_Pro_assoc"/>
    <property type="match status" value="1"/>
</dbReference>
<feature type="transmembrane region" description="Helical" evidence="12">
    <location>
        <begin position="498"/>
        <end position="516"/>
    </location>
</feature>
<dbReference type="Gene3D" id="3.10.580.10">
    <property type="entry name" value="CBS-domain"/>
    <property type="match status" value="1"/>
</dbReference>
<feature type="transmembrane region" description="Helical" evidence="12">
    <location>
        <begin position="523"/>
        <end position="541"/>
    </location>
</feature>
<dbReference type="PROSITE" id="PS50928">
    <property type="entry name" value="ABC_TM1"/>
    <property type="match status" value="1"/>
</dbReference>
<accession>A0A379SR63</accession>
<evidence type="ECO:0000256" key="7">
    <source>
        <dbReference type="ARBA" id="ARBA00022840"/>
    </source>
</evidence>
<evidence type="ECO:0000256" key="3">
    <source>
        <dbReference type="ARBA" id="ARBA00022448"/>
    </source>
</evidence>
<keyword evidence="10 12" id="KW-0472">Membrane</keyword>
<evidence type="ECO:0000313" key="17">
    <source>
        <dbReference type="EMBL" id="SUG31877.1"/>
    </source>
</evidence>
<dbReference type="NCBIfam" id="NF007480">
    <property type="entry name" value="PRK10070.1"/>
    <property type="match status" value="1"/>
</dbReference>
<evidence type="ECO:0000256" key="9">
    <source>
        <dbReference type="ARBA" id="ARBA00022989"/>
    </source>
</evidence>
<feature type="domain" description="ABC transmembrane type-1" evidence="15">
    <location>
        <begin position="543"/>
        <end position="722"/>
    </location>
</feature>
<dbReference type="Pfam" id="PF00528">
    <property type="entry name" value="BPD_transp_1"/>
    <property type="match status" value="1"/>
</dbReference>
<evidence type="ECO:0000256" key="8">
    <source>
        <dbReference type="ARBA" id="ARBA00022970"/>
    </source>
</evidence>
<dbReference type="GO" id="GO:0031460">
    <property type="term" value="P:glycine betaine transport"/>
    <property type="evidence" value="ECO:0007669"/>
    <property type="project" value="InterPro"/>
</dbReference>
<dbReference type="InterPro" id="IPR046342">
    <property type="entry name" value="CBS_dom_sf"/>
</dbReference>
<dbReference type="AlphaFoldDB" id="A0A379SR63"/>
<keyword evidence="9 12" id="KW-1133">Transmembrane helix</keyword>
<organism evidence="17 18">
    <name type="scientific">Salmonella enterica subsp. arizonae</name>
    <dbReference type="NCBI Taxonomy" id="59203"/>
    <lineage>
        <taxon>Bacteria</taxon>
        <taxon>Pseudomonadati</taxon>
        <taxon>Pseudomonadota</taxon>
        <taxon>Gammaproteobacteria</taxon>
        <taxon>Enterobacterales</taxon>
        <taxon>Enterobacteriaceae</taxon>
        <taxon>Salmonella</taxon>
    </lineage>
</organism>
<feature type="domain" description="CBS" evidence="16">
    <location>
        <begin position="343"/>
        <end position="399"/>
    </location>
</feature>
<gene>
    <name evidence="17" type="primary">proV_2</name>
    <name evidence="17" type="ORF">NCTC7304_01282</name>
</gene>
<dbReference type="SMART" id="SM00382">
    <property type="entry name" value="AAA"/>
    <property type="match status" value="1"/>
</dbReference>
<comment type="subunit">
    <text evidence="13">The complex is probably composed of two ATP-binding proteins, two transmembrane proteins and a solute-binding protein.</text>
</comment>
<keyword evidence="5 12" id="KW-0812">Transmembrane</keyword>
<evidence type="ECO:0000256" key="13">
    <source>
        <dbReference type="RuleBase" id="RU369116"/>
    </source>
</evidence>
<feature type="transmembrane region" description="Helical" evidence="12">
    <location>
        <begin position="669"/>
        <end position="689"/>
    </location>
</feature>
<dbReference type="EC" id="7.6.2.9" evidence="13"/>
<dbReference type="Gene3D" id="1.10.3720.10">
    <property type="entry name" value="MetI-like"/>
    <property type="match status" value="1"/>
</dbReference>
<dbReference type="Gene3D" id="3.40.50.300">
    <property type="entry name" value="P-loop containing nucleotide triphosphate hydrolases"/>
    <property type="match status" value="1"/>
</dbReference>
<evidence type="ECO:0000256" key="12">
    <source>
        <dbReference type="RuleBase" id="RU363032"/>
    </source>
</evidence>
<comment type="similarity">
    <text evidence="2 13">Belongs to the ABC transporter superfamily.</text>
</comment>
<dbReference type="GO" id="GO:0005524">
    <property type="term" value="F:ATP binding"/>
    <property type="evidence" value="ECO:0007669"/>
    <property type="project" value="UniProtKB-UniRule"/>
</dbReference>
<dbReference type="FunFam" id="3.40.50.300:FF:000201">
    <property type="entry name" value="Glycine betaine/L-proline ABC transporter ATP-binding protein"/>
    <property type="match status" value="1"/>
</dbReference>
<dbReference type="InterPro" id="IPR027417">
    <property type="entry name" value="P-loop_NTPase"/>
</dbReference>
<dbReference type="FunFam" id="1.10.3720.10:FF:000001">
    <property type="entry name" value="Glycine betaine ABC transporter, permease"/>
    <property type="match status" value="1"/>
</dbReference>
<dbReference type="PANTHER" id="PTHR43869">
    <property type="entry name" value="GLYCINE BETAINE/PROLINE BETAINE TRANSPORT SYSTEM ATP-BINDING PROTEIN PROV"/>
    <property type="match status" value="1"/>
</dbReference>
<keyword evidence="4 13" id="KW-1003">Cell membrane</keyword>
<sequence>MAIKLEVKNLYKIFGEHPQRAFKYIEKGLSKEQILEKTGLSLGVKDASLAIEEGEIFVIMGLSGSGKSTMVRLLNRLIEPTRGQVLIDGVDIAKISDAELREVRRKKIAMVFQSFALMPHMTVLDNTAFGMELAGIAAQERREKALDALRQVGLENYAHAYPDELSGGMRQRVGLARALAINPDILLMDEAFSALDPLIRTEMQDELVKLQAKHQRTIVFISHDLDEAMRIGDRIAIMQNGEVVQVGTPDEILNNPANDYVRTFFRGVDISQVFSAKDIARRSPVGLIRKTPGFGPRSALKLLQDEDREYGYVIERGNKFVGVVSIDSLKAALSQAQGIEAALIDDPLVVDAQTPLSELLSHVGQAPCAVPVVDEEHQYVGIISKRMLLQALDREGVTMADQTNPWDTAQVADTTAQTADAWGTPAGVATDGGSTDWLNSAPAPAPEHFSLLDPFHKTLIPLDSWVTEGIDWVVTHFRPLFQGIRVPVDYILNGFQQLLLGMPAPVAIILFALIAWQVSGVGMGIAALISLIAIGAIGAWSQAMITLALVLTALLFCVVIGLPMGIWLARSPRAAKIVRPLLDAMQTTPAFVYLVPIVMLFGIGNVPGVVVTIIFALPPIIRLTILGINQVPADLIEASRSFGASPRQMLFKVQLPLAMPTIMAGVNQTLMLALSMVVIASMIAVGGLGQMVLRGIGRLDMGLATVGGVGIVILAIILDRLTQAVGRDSRSRGNRRWYTTGPVGLITRPFVK</sequence>
<evidence type="ECO:0000256" key="2">
    <source>
        <dbReference type="ARBA" id="ARBA00005417"/>
    </source>
</evidence>
<evidence type="ECO:0000256" key="10">
    <source>
        <dbReference type="ARBA" id="ARBA00023136"/>
    </source>
</evidence>
<evidence type="ECO:0000259" key="14">
    <source>
        <dbReference type="PROSITE" id="PS50893"/>
    </source>
</evidence>
<dbReference type="PROSITE" id="PS00211">
    <property type="entry name" value="ABC_TRANSPORTER_1"/>
    <property type="match status" value="1"/>
</dbReference>
<keyword evidence="4 13" id="KW-0997">Cell inner membrane</keyword>
<dbReference type="GO" id="GO:0006865">
    <property type="term" value="P:amino acid transport"/>
    <property type="evidence" value="ECO:0007669"/>
    <property type="project" value="UniProtKB-UniRule"/>
</dbReference>
<dbReference type="Pfam" id="PF00571">
    <property type="entry name" value="CBS"/>
    <property type="match status" value="1"/>
</dbReference>
<comment type="subcellular location">
    <subcellularLocation>
        <location evidence="1">Cell inner membrane</location>
        <topology evidence="1">Multi-pass membrane protein</topology>
    </subcellularLocation>
    <subcellularLocation>
        <location evidence="13">Cell inner membrane</location>
        <topology evidence="13">Peripheral membrane protein</topology>
    </subcellularLocation>
    <subcellularLocation>
        <location evidence="12">Cell membrane</location>
        <topology evidence="12">Multi-pass membrane protein</topology>
    </subcellularLocation>
</comment>
<feature type="transmembrane region" description="Helical" evidence="12">
    <location>
        <begin position="701"/>
        <end position="718"/>
    </location>
</feature>
<dbReference type="InterPro" id="IPR000644">
    <property type="entry name" value="CBS_dom"/>
</dbReference>
<dbReference type="EMBL" id="UGXD01000002">
    <property type="protein sequence ID" value="SUG31877.1"/>
    <property type="molecule type" value="Genomic_DNA"/>
</dbReference>
<comment type="catalytic activity">
    <reaction evidence="13">
        <text>a quaternary ammonium(out) + ATP + H2O = a quaternary ammonium(in) + ADP + phosphate + H(+)</text>
        <dbReference type="Rhea" id="RHEA:11036"/>
        <dbReference type="ChEBI" id="CHEBI:15377"/>
        <dbReference type="ChEBI" id="CHEBI:15378"/>
        <dbReference type="ChEBI" id="CHEBI:30616"/>
        <dbReference type="ChEBI" id="CHEBI:35267"/>
        <dbReference type="ChEBI" id="CHEBI:43474"/>
        <dbReference type="ChEBI" id="CHEBI:456216"/>
    </reaction>
</comment>
<dbReference type="InterPro" id="IPR005892">
    <property type="entry name" value="Gly-betaine_transp_ATP-bd"/>
</dbReference>
<name>A0A379SR63_SALER</name>
<feature type="domain" description="ABC transporter" evidence="14">
    <location>
        <begin position="29"/>
        <end position="265"/>
    </location>
</feature>
<dbReference type="GO" id="GO:0005886">
    <property type="term" value="C:plasma membrane"/>
    <property type="evidence" value="ECO:0007669"/>
    <property type="project" value="UniProtKB-SubCell"/>
</dbReference>
<dbReference type="GO" id="GO:0015418">
    <property type="term" value="F:ABC-type quaternary ammonium compound transporting activity"/>
    <property type="evidence" value="ECO:0007669"/>
    <property type="project" value="UniProtKB-EC"/>
</dbReference>
<protein>
    <recommendedName>
        <fullName evidence="13">Quaternary amine transport ATP-binding protein</fullName>
        <ecNumber evidence="13">7.6.2.9</ecNumber>
    </recommendedName>
</protein>
<dbReference type="InterPro" id="IPR003439">
    <property type="entry name" value="ABC_transporter-like_ATP-bd"/>
</dbReference>
<dbReference type="NCBIfam" id="TIGR01186">
    <property type="entry name" value="proV"/>
    <property type="match status" value="1"/>
</dbReference>
<dbReference type="PANTHER" id="PTHR43869:SF1">
    <property type="entry name" value="GLYCINE BETAINE_PROLINE BETAINE TRANSPORT SYSTEM ATP-BINDING PROTEIN PROV"/>
    <property type="match status" value="1"/>
</dbReference>
<dbReference type="SUPFAM" id="SSF52540">
    <property type="entry name" value="P-loop containing nucleoside triphosphate hydrolases"/>
    <property type="match status" value="1"/>
</dbReference>
<dbReference type="InterPro" id="IPR035906">
    <property type="entry name" value="MetI-like_sf"/>
</dbReference>
<keyword evidence="8" id="KW-0029">Amino-acid transport</keyword>
<evidence type="ECO:0000259" key="15">
    <source>
        <dbReference type="PROSITE" id="PS50928"/>
    </source>
</evidence>
<dbReference type="Proteomes" id="UP000254762">
    <property type="component" value="Unassembled WGS sequence"/>
</dbReference>
<evidence type="ECO:0000256" key="1">
    <source>
        <dbReference type="ARBA" id="ARBA00004429"/>
    </source>
</evidence>
<keyword evidence="6 13" id="KW-0547">Nucleotide-binding</keyword>
<keyword evidence="3 12" id="KW-0813">Transport</keyword>
<dbReference type="InterPro" id="IPR051921">
    <property type="entry name" value="ABC_osmolyte_uptake_ATP-bind"/>
</dbReference>
<dbReference type="GO" id="GO:0006970">
    <property type="term" value="P:response to osmotic stress"/>
    <property type="evidence" value="ECO:0007669"/>
    <property type="project" value="UniProtKB-ARBA"/>
</dbReference>
<keyword evidence="7 13" id="KW-0067">ATP-binding</keyword>
<evidence type="ECO:0000313" key="18">
    <source>
        <dbReference type="Proteomes" id="UP000254762"/>
    </source>
</evidence>
<feature type="transmembrane region" description="Helical" evidence="12">
    <location>
        <begin position="547"/>
        <end position="569"/>
    </location>
</feature>
<feature type="transmembrane region" description="Helical" evidence="12">
    <location>
        <begin position="590"/>
        <end position="617"/>
    </location>
</feature>
<dbReference type="CDD" id="cd03294">
    <property type="entry name" value="ABC_Pro_Gly_Betaine"/>
    <property type="match status" value="1"/>
</dbReference>
<dbReference type="InterPro" id="IPR017871">
    <property type="entry name" value="ABC_transporter-like_CS"/>
</dbReference>
<evidence type="ECO:0000256" key="6">
    <source>
        <dbReference type="ARBA" id="ARBA00022741"/>
    </source>
</evidence>
<dbReference type="GO" id="GO:0016887">
    <property type="term" value="F:ATP hydrolysis activity"/>
    <property type="evidence" value="ECO:0007669"/>
    <property type="project" value="UniProtKB-UniRule"/>
</dbReference>
<proteinExistence type="inferred from homology"/>
<dbReference type="InterPro" id="IPR000515">
    <property type="entry name" value="MetI-like"/>
</dbReference>
<dbReference type="NCBIfam" id="NF008196">
    <property type="entry name" value="PRK10952.1"/>
    <property type="match status" value="1"/>
</dbReference>
<evidence type="ECO:0000256" key="4">
    <source>
        <dbReference type="ARBA" id="ARBA00022519"/>
    </source>
</evidence>
<dbReference type="PROSITE" id="PS51371">
    <property type="entry name" value="CBS"/>
    <property type="match status" value="1"/>
</dbReference>
<evidence type="ECO:0000256" key="11">
    <source>
        <dbReference type="PROSITE-ProRule" id="PRU00703"/>
    </source>
</evidence>
<dbReference type="Pfam" id="PF00005">
    <property type="entry name" value="ABC_tran"/>
    <property type="match status" value="1"/>
</dbReference>
<reference evidence="17 18" key="1">
    <citation type="submission" date="2018-06" db="EMBL/GenBank/DDBJ databases">
        <authorList>
            <consortium name="Pathogen Informatics"/>
            <person name="Doyle S."/>
        </authorList>
    </citation>
    <scope>NUCLEOTIDE SEQUENCE [LARGE SCALE GENOMIC DNA]</scope>
    <source>
        <strain evidence="17 18">NCTC7304</strain>
    </source>
</reference>
<dbReference type="PROSITE" id="PS50893">
    <property type="entry name" value="ABC_TRANSPORTER_2"/>
    <property type="match status" value="1"/>
</dbReference>
<dbReference type="SUPFAM" id="SSF161098">
    <property type="entry name" value="MetI-like"/>
    <property type="match status" value="1"/>
</dbReference>
<dbReference type="InterPro" id="IPR003593">
    <property type="entry name" value="AAA+_ATPase"/>
</dbReference>